<protein>
    <recommendedName>
        <fullName evidence="2">Esterase Ig-like N-terminal domain-containing protein</fullName>
    </recommendedName>
</protein>
<dbReference type="Gene3D" id="3.40.50.1820">
    <property type="entry name" value="alpha/beta hydrolase"/>
    <property type="match status" value="1"/>
</dbReference>
<dbReference type="Proteomes" id="UP000319769">
    <property type="component" value="Unassembled WGS sequence"/>
</dbReference>
<keyword evidence="4" id="KW-1185">Reference proteome</keyword>
<dbReference type="InterPro" id="IPR029058">
    <property type="entry name" value="AB_hydrolase_fold"/>
</dbReference>
<dbReference type="InterPro" id="IPR050955">
    <property type="entry name" value="Plant_Biomass_Hydrol_Est"/>
</dbReference>
<dbReference type="OrthoDB" id="9764953at2"/>
<keyword evidence="1" id="KW-0732">Signal</keyword>
<sequence>MLAVPGAIAPAYAEPASPVRSATAITQVFGDGQKLTAVAVEYDRDIVDSLLTTSAFQVAGRTVTRVYATKEPAVARSGRNGRYVIVELSAEDESAALWVTGQGSGGGTGGPPTVGDSTPGGTILPATASVTQTGTVTTTGGARYEATGTALATTRVVNPIVDDFEQRSFTDPATGQTLGYNLFVPRNYDRHKRYPLVLFMHDASVVNVATEGPLVQGLGAVCWASEEDQREHECFVLAPEYGSVVVDDNYQPSTLFDATVNLVHALTTEYSLDRGRLYATGQSMGAMMALGMNIKYPKLFAASYIVAGQWPAEQALPLAGKKLWIVVSQGDTKAYPGENAITEVIEGAGTEVSRATWDGGATPAQFASDVRAMEASRAPVNYASFTAGTVTPPGSAGGSEHTSTWRVAYTIPGIREWILRQSG</sequence>
<dbReference type="InterPro" id="IPR041172">
    <property type="entry name" value="EstA_Ig-like_N"/>
</dbReference>
<organism evidence="3 4">
    <name type="scientific">Amycolatopsis acidicola</name>
    <dbReference type="NCBI Taxonomy" id="2596893"/>
    <lineage>
        <taxon>Bacteria</taxon>
        <taxon>Bacillati</taxon>
        <taxon>Actinomycetota</taxon>
        <taxon>Actinomycetes</taxon>
        <taxon>Pseudonocardiales</taxon>
        <taxon>Pseudonocardiaceae</taxon>
        <taxon>Amycolatopsis</taxon>
    </lineage>
</organism>
<gene>
    <name evidence="3" type="ORF">FPZ12_043420</name>
</gene>
<dbReference type="EMBL" id="VMNW02000143">
    <property type="protein sequence ID" value="KAA9149421.1"/>
    <property type="molecule type" value="Genomic_DNA"/>
</dbReference>
<feature type="domain" description="Esterase Ig-like N-terminal" evidence="2">
    <location>
        <begin position="21"/>
        <end position="144"/>
    </location>
</feature>
<dbReference type="AlphaFoldDB" id="A0A5N0UNJ4"/>
<dbReference type="PANTHER" id="PTHR43037">
    <property type="entry name" value="UNNAMED PRODUCT-RELATED"/>
    <property type="match status" value="1"/>
</dbReference>
<dbReference type="PANTHER" id="PTHR43037:SF1">
    <property type="entry name" value="BLL1128 PROTEIN"/>
    <property type="match status" value="1"/>
</dbReference>
<evidence type="ECO:0000313" key="4">
    <source>
        <dbReference type="Proteomes" id="UP000319769"/>
    </source>
</evidence>
<dbReference type="Gene3D" id="2.60.40.2180">
    <property type="match status" value="1"/>
</dbReference>
<dbReference type="SUPFAM" id="SSF53474">
    <property type="entry name" value="alpha/beta-Hydrolases"/>
    <property type="match status" value="1"/>
</dbReference>
<name>A0A5N0UNJ4_9PSEU</name>
<comment type="caution">
    <text evidence="3">The sequence shown here is derived from an EMBL/GenBank/DDBJ whole genome shotgun (WGS) entry which is preliminary data.</text>
</comment>
<evidence type="ECO:0000313" key="3">
    <source>
        <dbReference type="EMBL" id="KAA9149421.1"/>
    </source>
</evidence>
<accession>A0A5N0UNJ4</accession>
<reference evidence="3" key="1">
    <citation type="submission" date="2019-09" db="EMBL/GenBank/DDBJ databases">
        <authorList>
            <person name="Teo W.F.A."/>
            <person name="Duangmal K."/>
        </authorList>
    </citation>
    <scope>NUCLEOTIDE SEQUENCE [LARGE SCALE GENOMIC DNA]</scope>
    <source>
        <strain evidence="3">K81G1</strain>
    </source>
</reference>
<evidence type="ECO:0000256" key="1">
    <source>
        <dbReference type="ARBA" id="ARBA00022729"/>
    </source>
</evidence>
<evidence type="ECO:0000259" key="2">
    <source>
        <dbReference type="Pfam" id="PF18435"/>
    </source>
</evidence>
<proteinExistence type="predicted"/>
<dbReference type="Pfam" id="PF18435">
    <property type="entry name" value="EstA_Ig_like"/>
    <property type="match status" value="1"/>
</dbReference>